<reference evidence="9" key="1">
    <citation type="submission" date="2020-10" db="EMBL/GenBank/DDBJ databases">
        <title>Phylogeny of dyella-like bacteria.</title>
        <authorList>
            <person name="Fu J."/>
        </authorList>
    </citation>
    <scope>NUCLEOTIDE SEQUENCE</scope>
    <source>
        <strain evidence="9">DHOC52</strain>
    </source>
</reference>
<evidence type="ECO:0000256" key="1">
    <source>
        <dbReference type="ARBA" id="ARBA00004459"/>
    </source>
</evidence>
<evidence type="ECO:0000256" key="2">
    <source>
        <dbReference type="ARBA" id="ARBA00022729"/>
    </source>
</evidence>
<evidence type="ECO:0000313" key="10">
    <source>
        <dbReference type="Proteomes" id="UP001430149"/>
    </source>
</evidence>
<evidence type="ECO:0008006" key="11">
    <source>
        <dbReference type="Google" id="ProtNLM"/>
    </source>
</evidence>
<keyword evidence="2 8" id="KW-0732">Signal</keyword>
<evidence type="ECO:0000256" key="6">
    <source>
        <dbReference type="ARBA" id="ARBA00023288"/>
    </source>
</evidence>
<dbReference type="RefSeq" id="WP_204680252.1">
    <property type="nucleotide sequence ID" value="NZ_BSNR01000011.1"/>
</dbReference>
<evidence type="ECO:0000256" key="7">
    <source>
        <dbReference type="SAM" id="MobiDB-lite"/>
    </source>
</evidence>
<proteinExistence type="predicted"/>
<dbReference type="Proteomes" id="UP001430149">
    <property type="component" value="Unassembled WGS sequence"/>
</dbReference>
<feature type="compositionally biased region" description="Pro residues" evidence="7">
    <location>
        <begin position="32"/>
        <end position="47"/>
    </location>
</feature>
<evidence type="ECO:0000256" key="4">
    <source>
        <dbReference type="ARBA" id="ARBA00023139"/>
    </source>
</evidence>
<dbReference type="NCBIfam" id="NF047847">
    <property type="entry name" value="SS_mature_LptM"/>
    <property type="match status" value="1"/>
</dbReference>
<gene>
    <name evidence="9" type="ORF">ISP19_04955</name>
</gene>
<evidence type="ECO:0000256" key="5">
    <source>
        <dbReference type="ARBA" id="ARBA00023237"/>
    </source>
</evidence>
<keyword evidence="4" id="KW-0564">Palmitate</keyword>
<protein>
    <recommendedName>
        <fullName evidence="11">Lipoprotein-attachment site-containing protein</fullName>
    </recommendedName>
</protein>
<comment type="caution">
    <text evidence="9">The sequence shown here is derived from an EMBL/GenBank/DDBJ whole genome shotgun (WGS) entry which is preliminary data.</text>
</comment>
<feature type="compositionally biased region" description="Low complexity" evidence="7">
    <location>
        <begin position="48"/>
        <end position="62"/>
    </location>
</feature>
<sequence>MRRLILLLPACLAFVAISGCGNKGPLYYPQATPKPAPAKPAPAPTPAPAHASTAAQPASSSSVVTKPLSGN</sequence>
<keyword evidence="10" id="KW-1185">Reference proteome</keyword>
<dbReference type="EMBL" id="JADIKE010000029">
    <property type="protein sequence ID" value="MBM7124720.1"/>
    <property type="molecule type" value="Genomic_DNA"/>
</dbReference>
<dbReference type="PROSITE" id="PS51257">
    <property type="entry name" value="PROKAR_LIPOPROTEIN"/>
    <property type="match status" value="1"/>
</dbReference>
<name>A0ABS2K252_9GAMM</name>
<evidence type="ECO:0000256" key="8">
    <source>
        <dbReference type="SAM" id="SignalP"/>
    </source>
</evidence>
<feature type="signal peptide" evidence="8">
    <location>
        <begin position="1"/>
        <end position="18"/>
    </location>
</feature>
<comment type="subcellular location">
    <subcellularLocation>
        <location evidence="1">Cell outer membrane</location>
        <topology evidence="1">Lipid-anchor</topology>
    </subcellularLocation>
</comment>
<accession>A0ABS2K252</accession>
<keyword evidence="3" id="KW-0472">Membrane</keyword>
<keyword evidence="6" id="KW-0449">Lipoprotein</keyword>
<dbReference type="InterPro" id="IPR032831">
    <property type="entry name" value="LptM_cons"/>
</dbReference>
<organism evidence="9 10">
    <name type="scientific">Dyella flava</name>
    <dbReference type="NCBI Taxonomy" id="1920170"/>
    <lineage>
        <taxon>Bacteria</taxon>
        <taxon>Pseudomonadati</taxon>
        <taxon>Pseudomonadota</taxon>
        <taxon>Gammaproteobacteria</taxon>
        <taxon>Lysobacterales</taxon>
        <taxon>Rhodanobacteraceae</taxon>
        <taxon>Dyella</taxon>
    </lineage>
</organism>
<feature type="region of interest" description="Disordered" evidence="7">
    <location>
        <begin position="28"/>
        <end position="71"/>
    </location>
</feature>
<evidence type="ECO:0000313" key="9">
    <source>
        <dbReference type="EMBL" id="MBM7124720.1"/>
    </source>
</evidence>
<evidence type="ECO:0000256" key="3">
    <source>
        <dbReference type="ARBA" id="ARBA00023136"/>
    </source>
</evidence>
<feature type="chain" id="PRO_5046385074" description="Lipoprotein-attachment site-containing protein" evidence="8">
    <location>
        <begin position="19"/>
        <end position="71"/>
    </location>
</feature>
<keyword evidence="5" id="KW-0998">Cell outer membrane</keyword>